<organism evidence="2 3">
    <name type="scientific">Peteryoungia aggregata LMG 23059</name>
    <dbReference type="NCBI Taxonomy" id="1368425"/>
    <lineage>
        <taxon>Bacteria</taxon>
        <taxon>Pseudomonadati</taxon>
        <taxon>Pseudomonadota</taxon>
        <taxon>Alphaproteobacteria</taxon>
        <taxon>Hyphomicrobiales</taxon>
        <taxon>Rhizobiaceae</taxon>
        <taxon>Peteryoungia</taxon>
    </lineage>
</organism>
<keyword evidence="3" id="KW-1185">Reference proteome</keyword>
<gene>
    <name evidence="2" type="ORF">J2045_001818</name>
</gene>
<dbReference type="Gene3D" id="3.30.450.40">
    <property type="match status" value="1"/>
</dbReference>
<sequence>MNEVERLRILGQYGILDTPNEEPFERIAALARLIFETPIVLISFVDDRRQWFKTNIGVDFRETPREQAFCNETIRSDEVLVISDAEHDIRTARNPLVTGIPHIRFYAGAPLVTPEKARLGSLCVIDREPRRFDERQKAILQSLAGLVMKEMELRRQTDQDWLTGATSRLAFQAAVERLVEREEPPSIGLISFDIDHFKQINDRFGHLAGDRVLIEVVDVCRTALRDCDVISRLGGEEFAVLLPGATANSAFAIAERLRQAIEASRCPEMDGTVTASFGVTMFEPSDQSLADALRRADEALYRSKANGRNRVTCSWVQSGDIPNGNRIAGNGI</sequence>
<dbReference type="Pfam" id="PF01590">
    <property type="entry name" value="GAF"/>
    <property type="match status" value="1"/>
</dbReference>
<dbReference type="NCBIfam" id="TIGR00254">
    <property type="entry name" value="GGDEF"/>
    <property type="match status" value="1"/>
</dbReference>
<dbReference type="PANTHER" id="PTHR43102">
    <property type="entry name" value="SLR1143 PROTEIN"/>
    <property type="match status" value="1"/>
</dbReference>
<dbReference type="SMART" id="SM00065">
    <property type="entry name" value="GAF"/>
    <property type="match status" value="1"/>
</dbReference>
<dbReference type="RefSeq" id="WP_307371850.1">
    <property type="nucleotide sequence ID" value="NZ_JAUSUW010000004.1"/>
</dbReference>
<dbReference type="Proteomes" id="UP001238496">
    <property type="component" value="Unassembled WGS sequence"/>
</dbReference>
<dbReference type="SUPFAM" id="SSF55781">
    <property type="entry name" value="GAF domain-like"/>
    <property type="match status" value="1"/>
</dbReference>
<dbReference type="PANTHER" id="PTHR43102:SF2">
    <property type="entry name" value="GAF DOMAIN-CONTAINING PROTEIN"/>
    <property type="match status" value="1"/>
</dbReference>
<dbReference type="PROSITE" id="PS50887">
    <property type="entry name" value="GGDEF"/>
    <property type="match status" value="1"/>
</dbReference>
<dbReference type="InterPro" id="IPR003018">
    <property type="entry name" value="GAF"/>
</dbReference>
<name>A0ABU0G620_9HYPH</name>
<evidence type="ECO:0000313" key="2">
    <source>
        <dbReference type="EMBL" id="MDQ0420794.1"/>
    </source>
</evidence>
<dbReference type="SMART" id="SM00267">
    <property type="entry name" value="GGDEF"/>
    <property type="match status" value="1"/>
</dbReference>
<proteinExistence type="predicted"/>
<reference evidence="2 3" key="1">
    <citation type="submission" date="2023-07" db="EMBL/GenBank/DDBJ databases">
        <title>Genomic Encyclopedia of Type Strains, Phase IV (KMG-IV): sequencing the most valuable type-strain genomes for metagenomic binning, comparative biology and taxonomic classification.</title>
        <authorList>
            <person name="Goeker M."/>
        </authorList>
    </citation>
    <scope>NUCLEOTIDE SEQUENCE [LARGE SCALE GENOMIC DNA]</scope>
    <source>
        <strain evidence="2 3">DSM 1111</strain>
    </source>
</reference>
<dbReference type="Gene3D" id="3.30.70.270">
    <property type="match status" value="1"/>
</dbReference>
<dbReference type="CDD" id="cd01949">
    <property type="entry name" value="GGDEF"/>
    <property type="match status" value="1"/>
</dbReference>
<evidence type="ECO:0000259" key="1">
    <source>
        <dbReference type="PROSITE" id="PS50887"/>
    </source>
</evidence>
<comment type="caution">
    <text evidence="2">The sequence shown here is derived from an EMBL/GenBank/DDBJ whole genome shotgun (WGS) entry which is preliminary data.</text>
</comment>
<protein>
    <submittedName>
        <fullName evidence="2">Diguanylate cyclase (GGDEF)-like protein</fullName>
    </submittedName>
</protein>
<dbReference type="InterPro" id="IPR000160">
    <property type="entry name" value="GGDEF_dom"/>
</dbReference>
<evidence type="ECO:0000313" key="3">
    <source>
        <dbReference type="Proteomes" id="UP001238496"/>
    </source>
</evidence>
<dbReference type="Pfam" id="PF00990">
    <property type="entry name" value="GGDEF"/>
    <property type="match status" value="1"/>
</dbReference>
<dbReference type="InterPro" id="IPR043128">
    <property type="entry name" value="Rev_trsase/Diguanyl_cyclase"/>
</dbReference>
<dbReference type="SUPFAM" id="SSF55073">
    <property type="entry name" value="Nucleotide cyclase"/>
    <property type="match status" value="1"/>
</dbReference>
<dbReference type="EMBL" id="JAUSUW010000004">
    <property type="protein sequence ID" value="MDQ0420794.1"/>
    <property type="molecule type" value="Genomic_DNA"/>
</dbReference>
<accession>A0ABU0G620</accession>
<dbReference type="InterPro" id="IPR029787">
    <property type="entry name" value="Nucleotide_cyclase"/>
</dbReference>
<dbReference type="InterPro" id="IPR029016">
    <property type="entry name" value="GAF-like_dom_sf"/>
</dbReference>
<feature type="domain" description="GGDEF" evidence="1">
    <location>
        <begin position="185"/>
        <end position="316"/>
    </location>
</feature>